<dbReference type="Pfam" id="PF08240">
    <property type="entry name" value="ADH_N"/>
    <property type="match status" value="1"/>
</dbReference>
<evidence type="ECO:0000256" key="3">
    <source>
        <dbReference type="ARBA" id="ARBA00022723"/>
    </source>
</evidence>
<dbReference type="InterPro" id="IPR013154">
    <property type="entry name" value="ADH-like_N"/>
</dbReference>
<dbReference type="InterPro" id="IPR002328">
    <property type="entry name" value="ADH_Zn_CS"/>
</dbReference>
<dbReference type="PROSITE" id="PS00061">
    <property type="entry name" value="ADH_SHORT"/>
    <property type="match status" value="1"/>
</dbReference>
<evidence type="ECO:0000256" key="2">
    <source>
        <dbReference type="ARBA" id="ARBA00006484"/>
    </source>
</evidence>
<accession>A0ABQ6JI89</accession>
<dbReference type="Pfam" id="PF00106">
    <property type="entry name" value="adh_short"/>
    <property type="match status" value="1"/>
</dbReference>
<evidence type="ECO:0000256" key="6">
    <source>
        <dbReference type="RuleBase" id="RU361277"/>
    </source>
</evidence>
<sequence>MRALTWQGRRDVQVTDVPDPTIQEPTDAIIEVTSTAICGSDLHLYEVLGPYLAPGDVLGHETMGVVQEVGAGVTHIKPGDRVVVPFNISCGACWMCSRGLYAQCETTQVTEQGKGASLFGYTSLYGSVPGGQAQYLRVPQAHFGPIPVPDGVADERVLYLSDILPTAWQGVAYADVPEGGTLAIWGLGPVGQAAARVARHLGVERVIGVDVVPERLALAAAQGFETIDMSQVDDVAEAVIDMTDGRGADGTLEAVGMEAHGSPRARLAHAAVGLLPDKIADPMMDKMAVDRLDALHTAIKACRRGGTVSISGVYGGELDPMPMMEMFDRGLQAAHGPVPREALDRRHPPRGARRRRPARAGVAGHAPGAAGGGRAHVRGLPEEGGRVPEGRPEAVTGSAPSTVLVTGASSGIGLATAHLLAGQGHRLALLARGAGPLAEAAAQCREPGRPTCSSLPVDVRDAEAVTAAVERTRARLGPLDVVIQCAGVAGYGRFEEVPAEVFEGVIATNLFGAANVARSVLPAMRAADHGTLVIVGSVVGNMAVPQMSPYVVSKWGIRSLVRHLQIEQRDRKGVRVSLVTPGGVDTPIYDLAATSSGYLGQPPPPVVTPQTVARKIVGALPDPPRRIDVGVANPLMSLGFTLLPRVFDAIVSPLFKPGGAGEAHRGHPRQRAGAPRRARAEGDPPRAHPLHQAARPRPPHVVGRACWTPRSLERMFEACGRTD</sequence>
<reference evidence="10" key="1">
    <citation type="journal article" date="2019" name="Int. J. Syst. Evol. Microbiol.">
        <title>The Global Catalogue of Microorganisms (GCM) 10K type strain sequencing project: providing services to taxonomists for standard genome sequencing and annotation.</title>
        <authorList>
            <consortium name="The Broad Institute Genomics Platform"/>
            <consortium name="The Broad Institute Genome Sequencing Center for Infectious Disease"/>
            <person name="Wu L."/>
            <person name="Ma J."/>
        </authorList>
    </citation>
    <scope>NUCLEOTIDE SEQUENCE [LARGE SCALE GENOMIC DNA]</scope>
    <source>
        <strain evidence="10">NBRC 108730</strain>
    </source>
</reference>
<evidence type="ECO:0000256" key="5">
    <source>
        <dbReference type="ARBA" id="ARBA00023002"/>
    </source>
</evidence>
<dbReference type="InterPro" id="IPR020904">
    <property type="entry name" value="Sc_DH/Rdtase_CS"/>
</dbReference>
<evidence type="ECO:0000313" key="10">
    <source>
        <dbReference type="Proteomes" id="UP001157017"/>
    </source>
</evidence>
<dbReference type="PROSITE" id="PS00059">
    <property type="entry name" value="ADH_ZINC"/>
    <property type="match status" value="1"/>
</dbReference>
<dbReference type="PANTHER" id="PTHR42813">
    <property type="entry name" value="ZINC-TYPE ALCOHOL DEHYDROGENASE-LIKE"/>
    <property type="match status" value="1"/>
</dbReference>
<dbReference type="InterPro" id="IPR013149">
    <property type="entry name" value="ADH-like_C"/>
</dbReference>
<keyword evidence="4 6" id="KW-0862">Zinc</keyword>
<evidence type="ECO:0000256" key="1">
    <source>
        <dbReference type="ARBA" id="ARBA00001947"/>
    </source>
</evidence>
<dbReference type="InterPro" id="IPR036291">
    <property type="entry name" value="NAD(P)-bd_dom_sf"/>
</dbReference>
<comment type="cofactor">
    <cofactor evidence="1 6">
        <name>Zn(2+)</name>
        <dbReference type="ChEBI" id="CHEBI:29105"/>
    </cofactor>
</comment>
<dbReference type="InterPro" id="IPR011032">
    <property type="entry name" value="GroES-like_sf"/>
</dbReference>
<dbReference type="CDD" id="cd05233">
    <property type="entry name" value="SDR_c"/>
    <property type="match status" value="1"/>
</dbReference>
<dbReference type="EMBL" id="BSUZ01000001">
    <property type="protein sequence ID" value="GMA87942.1"/>
    <property type="molecule type" value="Genomic_DNA"/>
</dbReference>
<keyword evidence="5" id="KW-0560">Oxidoreductase</keyword>
<feature type="compositionally biased region" description="Low complexity" evidence="7">
    <location>
        <begin position="359"/>
        <end position="368"/>
    </location>
</feature>
<dbReference type="PRINTS" id="PR00081">
    <property type="entry name" value="GDHRDH"/>
</dbReference>
<keyword evidence="10" id="KW-1185">Reference proteome</keyword>
<feature type="region of interest" description="Disordered" evidence="7">
    <location>
        <begin position="657"/>
        <end position="702"/>
    </location>
</feature>
<comment type="similarity">
    <text evidence="6">Belongs to the zinc-containing alcohol dehydrogenase family.</text>
</comment>
<proteinExistence type="inferred from homology"/>
<evidence type="ECO:0000256" key="4">
    <source>
        <dbReference type="ARBA" id="ARBA00022833"/>
    </source>
</evidence>
<keyword evidence="3 6" id="KW-0479">Metal-binding</keyword>
<dbReference type="PANTHER" id="PTHR42813:SF2">
    <property type="entry name" value="DEHYDROGENASE, ZINC-CONTAINING, PUTATIVE (AFU_ORTHOLOGUE AFUA_2G02810)-RELATED"/>
    <property type="match status" value="1"/>
</dbReference>
<feature type="domain" description="Ketoreductase" evidence="8">
    <location>
        <begin position="401"/>
        <end position="582"/>
    </location>
</feature>
<feature type="compositionally biased region" description="Basic and acidic residues" evidence="7">
    <location>
        <begin position="379"/>
        <end position="392"/>
    </location>
</feature>
<feature type="region of interest" description="Disordered" evidence="7">
    <location>
        <begin position="336"/>
        <end position="397"/>
    </location>
</feature>
<dbReference type="Gene3D" id="3.90.180.10">
    <property type="entry name" value="Medium-chain alcohol dehydrogenases, catalytic domain"/>
    <property type="match status" value="1"/>
</dbReference>
<dbReference type="Pfam" id="PF00107">
    <property type="entry name" value="ADH_zinc_N"/>
    <property type="match status" value="1"/>
</dbReference>
<comment type="similarity">
    <text evidence="2">Belongs to the short-chain dehydrogenases/reductases (SDR) family.</text>
</comment>
<feature type="compositionally biased region" description="Basic residues" evidence="7">
    <location>
        <begin position="347"/>
        <end position="358"/>
    </location>
</feature>
<feature type="compositionally biased region" description="Basic residues" evidence="7">
    <location>
        <begin position="666"/>
        <end position="677"/>
    </location>
</feature>
<dbReference type="SMART" id="SM00822">
    <property type="entry name" value="PKS_KR"/>
    <property type="match status" value="1"/>
</dbReference>
<organism evidence="9 10">
    <name type="scientific">Angustibacter aerolatus</name>
    <dbReference type="NCBI Taxonomy" id="1162965"/>
    <lineage>
        <taxon>Bacteria</taxon>
        <taxon>Bacillati</taxon>
        <taxon>Actinomycetota</taxon>
        <taxon>Actinomycetes</taxon>
        <taxon>Kineosporiales</taxon>
        <taxon>Kineosporiaceae</taxon>
    </lineage>
</organism>
<dbReference type="Gene3D" id="3.40.50.720">
    <property type="entry name" value="NAD(P)-binding Rossmann-like Domain"/>
    <property type="match status" value="2"/>
</dbReference>
<dbReference type="Proteomes" id="UP001157017">
    <property type="component" value="Unassembled WGS sequence"/>
</dbReference>
<name>A0ABQ6JI89_9ACTN</name>
<dbReference type="SUPFAM" id="SSF50129">
    <property type="entry name" value="GroES-like"/>
    <property type="match status" value="1"/>
</dbReference>
<evidence type="ECO:0000259" key="8">
    <source>
        <dbReference type="SMART" id="SM00822"/>
    </source>
</evidence>
<protein>
    <recommendedName>
        <fullName evidence="8">Ketoreductase domain-containing protein</fullName>
    </recommendedName>
</protein>
<dbReference type="SUPFAM" id="SSF51735">
    <property type="entry name" value="NAD(P)-binding Rossmann-fold domains"/>
    <property type="match status" value="2"/>
</dbReference>
<dbReference type="InterPro" id="IPR002347">
    <property type="entry name" value="SDR_fam"/>
</dbReference>
<gene>
    <name evidence="9" type="ORF">GCM10025868_31920</name>
</gene>
<comment type="caution">
    <text evidence="9">The sequence shown here is derived from an EMBL/GenBank/DDBJ whole genome shotgun (WGS) entry which is preliminary data.</text>
</comment>
<dbReference type="InterPro" id="IPR057326">
    <property type="entry name" value="KR_dom"/>
</dbReference>
<evidence type="ECO:0000256" key="7">
    <source>
        <dbReference type="SAM" id="MobiDB-lite"/>
    </source>
</evidence>
<evidence type="ECO:0000313" key="9">
    <source>
        <dbReference type="EMBL" id="GMA87942.1"/>
    </source>
</evidence>